<organism evidence="2 3">
    <name type="scientific">Rhizophlyctis rosea</name>
    <dbReference type="NCBI Taxonomy" id="64517"/>
    <lineage>
        <taxon>Eukaryota</taxon>
        <taxon>Fungi</taxon>
        <taxon>Fungi incertae sedis</taxon>
        <taxon>Chytridiomycota</taxon>
        <taxon>Chytridiomycota incertae sedis</taxon>
        <taxon>Chytridiomycetes</taxon>
        <taxon>Rhizophlyctidales</taxon>
        <taxon>Rhizophlyctidaceae</taxon>
        <taxon>Rhizophlyctis</taxon>
    </lineage>
</organism>
<proteinExistence type="predicted"/>
<evidence type="ECO:0000313" key="2">
    <source>
        <dbReference type="EMBL" id="KAJ3039128.1"/>
    </source>
</evidence>
<sequence length="761" mass="84750">MPPKRSTQHALPKPPPAPKAKPLSREQETKGIIDRINEAKTAIEAGERAFKENISIKRTQMHPGTVFSNDLTLMSYQDAEGVLQELIARATDMLANTAKQKSKAEELKENEKTSVAQELAKQIAVVRQRYRQKEEFIKAGPQFIHHFICSFGEVLAIHMLSEQSFLIFSAPNSLEIWEHDPTSQSQPILKELLPLPIDPITTISFIDKEDVTPYFHITTPENEPNDLASHQSHETSRRESVATKRMSTVSHHMEMLSQQQQQPQPPSFPKPDEGGGFGRRRGAGRHLSVMPEDRVMSVSHDFLQSGTPKASTTRFTFFVGCNSGMGHILQVDVGHDPNEKTYCYTPSISVTRRLSLSPIRLSRYVEHDLTIVAVVSHTGFDHVLCAYNTLLDDEWQCKADLLRITAKDKQMKVVAQLRLETVRETGQRGAGGGMGGGRPFTASDESPICSITSDDYHKNILVAMRSGSIFRLNCETVMAGQSREKKEEGGEVDEKKEEDKEKDKDKKEKEKEKDPAKARRQSIAAAADAPPALRKDLFVAWVLDVQSIGADTLVGVKRDKQSEKGIDDKPAYIPRGAQGVKVQTMHTFIHPQSHKPQLILTCQDGTTRAYPTDPGAATAQPLLYKSDDERKLELSKIQKDLLGTVSDVPVWAEIMEVDGNVQFLISYNDEGILSIFELQNPTPLLEIRVLSNRYTHPPRPTEAKTGTMAAATVTEDEAPRQIHMLDSEKGIAVVVAGREWSLVDLKSLIGWVRRKGEGGGE</sequence>
<evidence type="ECO:0000256" key="1">
    <source>
        <dbReference type="SAM" id="MobiDB-lite"/>
    </source>
</evidence>
<protein>
    <submittedName>
        <fullName evidence="2">Uncharacterized protein</fullName>
    </submittedName>
</protein>
<dbReference type="Proteomes" id="UP001212841">
    <property type="component" value="Unassembled WGS sequence"/>
</dbReference>
<gene>
    <name evidence="2" type="ORF">HK097_002927</name>
</gene>
<dbReference type="EMBL" id="JADGJD010001665">
    <property type="protein sequence ID" value="KAJ3039128.1"/>
    <property type="molecule type" value="Genomic_DNA"/>
</dbReference>
<comment type="caution">
    <text evidence="2">The sequence shown here is derived from an EMBL/GenBank/DDBJ whole genome shotgun (WGS) entry which is preliminary data.</text>
</comment>
<feature type="region of interest" description="Disordered" evidence="1">
    <location>
        <begin position="1"/>
        <end position="31"/>
    </location>
</feature>
<dbReference type="AlphaFoldDB" id="A0AAD5S472"/>
<keyword evidence="3" id="KW-1185">Reference proteome</keyword>
<feature type="compositionally biased region" description="Basic and acidic residues" evidence="1">
    <location>
        <begin position="231"/>
        <end position="242"/>
    </location>
</feature>
<accession>A0AAD5S472</accession>
<feature type="region of interest" description="Disordered" evidence="1">
    <location>
        <begin position="480"/>
        <end position="527"/>
    </location>
</feature>
<feature type="compositionally biased region" description="Basic and acidic residues" evidence="1">
    <location>
        <begin position="482"/>
        <end position="517"/>
    </location>
</feature>
<evidence type="ECO:0000313" key="3">
    <source>
        <dbReference type="Proteomes" id="UP001212841"/>
    </source>
</evidence>
<reference evidence="2" key="1">
    <citation type="submission" date="2020-05" db="EMBL/GenBank/DDBJ databases">
        <title>Phylogenomic resolution of chytrid fungi.</title>
        <authorList>
            <person name="Stajich J.E."/>
            <person name="Amses K."/>
            <person name="Simmons R."/>
            <person name="Seto K."/>
            <person name="Myers J."/>
            <person name="Bonds A."/>
            <person name="Quandt C.A."/>
            <person name="Barry K."/>
            <person name="Liu P."/>
            <person name="Grigoriev I."/>
            <person name="Longcore J.E."/>
            <person name="James T.Y."/>
        </authorList>
    </citation>
    <scope>NUCLEOTIDE SEQUENCE</scope>
    <source>
        <strain evidence="2">JEL0318</strain>
    </source>
</reference>
<feature type="region of interest" description="Disordered" evidence="1">
    <location>
        <begin position="219"/>
        <end position="283"/>
    </location>
</feature>
<name>A0AAD5S472_9FUNG</name>